<feature type="compositionally biased region" description="Basic and acidic residues" evidence="1">
    <location>
        <begin position="116"/>
        <end position="129"/>
    </location>
</feature>
<keyword evidence="3" id="KW-1185">Reference proteome</keyword>
<evidence type="ECO:0000256" key="1">
    <source>
        <dbReference type="SAM" id="MobiDB-lite"/>
    </source>
</evidence>
<dbReference type="AlphaFoldDB" id="A0AA36C3T5"/>
<proteinExistence type="predicted"/>
<sequence>MTDAVCVWSNAEPRKRHRAQDRSESQNESRPTESDETTADRGGDQRNYRARQQEFDRRTQNARVEAVSGEIAGKLCEIRDPEEVREHAEAHHDAGKICHHHRAVDEHPHVDKRLVDDLLDPHPDCEHHDRGHKKTPTVKGDNHPPLVALRNRQKKQK</sequence>
<feature type="compositionally biased region" description="Basic and acidic residues" evidence="1">
    <location>
        <begin position="20"/>
        <end position="59"/>
    </location>
</feature>
<name>A0AA36C3T5_9BILA</name>
<organism evidence="2 3">
    <name type="scientific">Mesorhabditis spiculigera</name>
    <dbReference type="NCBI Taxonomy" id="96644"/>
    <lineage>
        <taxon>Eukaryota</taxon>
        <taxon>Metazoa</taxon>
        <taxon>Ecdysozoa</taxon>
        <taxon>Nematoda</taxon>
        <taxon>Chromadorea</taxon>
        <taxon>Rhabditida</taxon>
        <taxon>Rhabditina</taxon>
        <taxon>Rhabditomorpha</taxon>
        <taxon>Rhabditoidea</taxon>
        <taxon>Rhabditidae</taxon>
        <taxon>Mesorhabditinae</taxon>
        <taxon>Mesorhabditis</taxon>
    </lineage>
</organism>
<dbReference type="Proteomes" id="UP001177023">
    <property type="component" value="Unassembled WGS sequence"/>
</dbReference>
<feature type="region of interest" description="Disordered" evidence="1">
    <location>
        <begin position="1"/>
        <end position="69"/>
    </location>
</feature>
<feature type="region of interest" description="Disordered" evidence="1">
    <location>
        <begin position="116"/>
        <end position="157"/>
    </location>
</feature>
<protein>
    <submittedName>
        <fullName evidence="2">Uncharacterized protein</fullName>
    </submittedName>
</protein>
<comment type="caution">
    <text evidence="2">The sequence shown here is derived from an EMBL/GenBank/DDBJ whole genome shotgun (WGS) entry which is preliminary data.</text>
</comment>
<dbReference type="EMBL" id="CATQJA010000056">
    <property type="protein sequence ID" value="CAJ0557612.1"/>
    <property type="molecule type" value="Genomic_DNA"/>
</dbReference>
<reference evidence="2" key="1">
    <citation type="submission" date="2023-06" db="EMBL/GenBank/DDBJ databases">
        <authorList>
            <person name="Delattre M."/>
        </authorList>
    </citation>
    <scope>NUCLEOTIDE SEQUENCE</scope>
    <source>
        <strain evidence="2">AF72</strain>
    </source>
</reference>
<accession>A0AA36C3T5</accession>
<feature type="non-terminal residue" evidence="2">
    <location>
        <position position="157"/>
    </location>
</feature>
<evidence type="ECO:0000313" key="2">
    <source>
        <dbReference type="EMBL" id="CAJ0557612.1"/>
    </source>
</evidence>
<evidence type="ECO:0000313" key="3">
    <source>
        <dbReference type="Proteomes" id="UP001177023"/>
    </source>
</evidence>
<gene>
    <name evidence="2" type="ORF">MSPICULIGERA_LOCUS370</name>
</gene>